<dbReference type="InterPro" id="IPR015797">
    <property type="entry name" value="NUDIX_hydrolase-like_dom_sf"/>
</dbReference>
<dbReference type="SUPFAM" id="SSF55811">
    <property type="entry name" value="Nudix"/>
    <property type="match status" value="1"/>
</dbReference>
<comment type="caution">
    <text evidence="3">The sequence shown here is derived from an EMBL/GenBank/DDBJ whole genome shotgun (WGS) entry which is preliminary data.</text>
</comment>
<dbReference type="PROSITE" id="PS51462">
    <property type="entry name" value="NUDIX"/>
    <property type="match status" value="1"/>
</dbReference>
<evidence type="ECO:0000259" key="2">
    <source>
        <dbReference type="PROSITE" id="PS51462"/>
    </source>
</evidence>
<name>A0A545AFP2_9ACTN</name>
<dbReference type="Gene3D" id="3.90.79.10">
    <property type="entry name" value="Nucleoside Triphosphate Pyrophosphohydrolase"/>
    <property type="match status" value="1"/>
</dbReference>
<dbReference type="GO" id="GO:0006754">
    <property type="term" value="P:ATP biosynthetic process"/>
    <property type="evidence" value="ECO:0007669"/>
    <property type="project" value="TreeGrafter"/>
</dbReference>
<evidence type="ECO:0000313" key="3">
    <source>
        <dbReference type="EMBL" id="TQS40101.1"/>
    </source>
</evidence>
<dbReference type="OrthoDB" id="21568at2"/>
<feature type="domain" description="Nudix hydrolase" evidence="2">
    <location>
        <begin position="38"/>
        <end position="174"/>
    </location>
</feature>
<dbReference type="EMBL" id="VIRS01000047">
    <property type="protein sequence ID" value="TQS40101.1"/>
    <property type="molecule type" value="Genomic_DNA"/>
</dbReference>
<dbReference type="PANTHER" id="PTHR21340:SF0">
    <property type="entry name" value="BIS(5'-NUCLEOSYL)-TETRAPHOSPHATASE [ASYMMETRICAL]"/>
    <property type="match status" value="1"/>
</dbReference>
<organism evidence="3 4">
    <name type="scientific">Cryptosporangium phraense</name>
    <dbReference type="NCBI Taxonomy" id="2593070"/>
    <lineage>
        <taxon>Bacteria</taxon>
        <taxon>Bacillati</taxon>
        <taxon>Actinomycetota</taxon>
        <taxon>Actinomycetes</taxon>
        <taxon>Cryptosporangiales</taxon>
        <taxon>Cryptosporangiaceae</taxon>
        <taxon>Cryptosporangium</taxon>
    </lineage>
</organism>
<evidence type="ECO:0000313" key="4">
    <source>
        <dbReference type="Proteomes" id="UP000317982"/>
    </source>
</evidence>
<keyword evidence="4" id="KW-1185">Reference proteome</keyword>
<dbReference type="RefSeq" id="WP_142709457.1">
    <property type="nucleotide sequence ID" value="NZ_VIRS01000047.1"/>
</dbReference>
<keyword evidence="1" id="KW-0378">Hydrolase</keyword>
<proteinExistence type="predicted"/>
<dbReference type="Pfam" id="PF00293">
    <property type="entry name" value="NUDIX"/>
    <property type="match status" value="1"/>
</dbReference>
<dbReference type="InterPro" id="IPR051325">
    <property type="entry name" value="Nudix_hydrolase_domain"/>
</dbReference>
<accession>A0A545AFP2</accession>
<reference evidence="3 4" key="1">
    <citation type="submission" date="2019-07" db="EMBL/GenBank/DDBJ databases">
        <title>Cryptosporangium phraense sp. nov., isolated from plant litter.</title>
        <authorList>
            <person name="Suriyachadkun C."/>
        </authorList>
    </citation>
    <scope>NUCLEOTIDE SEQUENCE [LARGE SCALE GENOMIC DNA]</scope>
    <source>
        <strain evidence="3 4">A-T 5661</strain>
    </source>
</reference>
<dbReference type="InParanoid" id="A0A545AFP2"/>
<dbReference type="Proteomes" id="UP000317982">
    <property type="component" value="Unassembled WGS sequence"/>
</dbReference>
<gene>
    <name evidence="3" type="ORF">FL583_36385</name>
</gene>
<protein>
    <submittedName>
        <fullName evidence="3">NUDIX domain-containing protein</fullName>
    </submittedName>
</protein>
<dbReference type="GO" id="GO:0006167">
    <property type="term" value="P:AMP biosynthetic process"/>
    <property type="evidence" value="ECO:0007669"/>
    <property type="project" value="TreeGrafter"/>
</dbReference>
<dbReference type="AlphaFoldDB" id="A0A545AFP2"/>
<sequence>MLEALLGDYRPRTPAEAADLARAVSVARGGDPWTRRSDLHVTASGLVVHPPSQRVLLRWHARQQAWLQVGGHADPGETDPLQIVLREGREETGLTDLRPWPDASLRHVVVVPVTARGDEPAHEHADVRFVLATGTPDDVRPEKPDAELRWLTVAEARELTTEDNLREFLSRVGDLFEN</sequence>
<evidence type="ECO:0000256" key="1">
    <source>
        <dbReference type="ARBA" id="ARBA00022801"/>
    </source>
</evidence>
<dbReference type="PANTHER" id="PTHR21340">
    <property type="entry name" value="DIADENOSINE 5,5-P1,P4-TETRAPHOSPHATE PYROPHOSPHOHYDROLASE MUTT"/>
    <property type="match status" value="1"/>
</dbReference>
<dbReference type="GO" id="GO:0004081">
    <property type="term" value="F:bis(5'-nucleosyl)-tetraphosphatase (asymmetrical) activity"/>
    <property type="evidence" value="ECO:0007669"/>
    <property type="project" value="TreeGrafter"/>
</dbReference>
<dbReference type="CDD" id="cd03674">
    <property type="entry name" value="NUDIX_Hydrolase"/>
    <property type="match status" value="1"/>
</dbReference>
<dbReference type="InterPro" id="IPR000086">
    <property type="entry name" value="NUDIX_hydrolase_dom"/>
</dbReference>